<evidence type="ECO:0000313" key="4">
    <source>
        <dbReference type="EMBL" id="AKK07277.1"/>
    </source>
</evidence>
<feature type="coiled-coil region" evidence="2">
    <location>
        <begin position="110"/>
        <end position="169"/>
    </location>
</feature>
<proteinExistence type="inferred from homology"/>
<protein>
    <submittedName>
        <fullName evidence="4">Phage shock protein A (PspA) family protein</fullName>
    </submittedName>
</protein>
<organism evidence="4 5">
    <name type="scientific">Corynebacterium mustelae</name>
    <dbReference type="NCBI Taxonomy" id="571915"/>
    <lineage>
        <taxon>Bacteria</taxon>
        <taxon>Bacillati</taxon>
        <taxon>Actinomycetota</taxon>
        <taxon>Actinomycetes</taxon>
        <taxon>Mycobacteriales</taxon>
        <taxon>Corynebacteriaceae</taxon>
        <taxon>Corynebacterium</taxon>
    </lineage>
</organism>
<keyword evidence="5" id="KW-1185">Reference proteome</keyword>
<feature type="region of interest" description="Disordered" evidence="3">
    <location>
        <begin position="251"/>
        <end position="323"/>
    </location>
</feature>
<sequence length="323" mass="35323">MSKNPFIKGWKYLTASVDHAIDENADPKVQINQAVQAAKKQHQEISQQAAAVIGNKNQLEMKLDRLVKEQAGLQEKARQAIQLADKATADGDQVKSQEFTSTAEIYATQLVSVEQQLEETKALHAQATQNAEAAKTQVQQSEARLTQQLAEAEQLLRQANQAQMQETATKAMDEMAEIDPDRNVPTLDDVRAKIESRYANALGAQELMENSMGERMTEIEMSGTDMKASARLEEIRAQMRGDNILEQKQEPAGELQAAAPEADKASQSETVTQSSEDLDATDAVETADDLIEESATPNSDADYIEAEDADVVEDDVTNGKASS</sequence>
<evidence type="ECO:0000256" key="1">
    <source>
        <dbReference type="ARBA" id="ARBA00043985"/>
    </source>
</evidence>
<dbReference type="EMBL" id="CP011542">
    <property type="protein sequence ID" value="AKK07277.1"/>
    <property type="molecule type" value="Genomic_DNA"/>
</dbReference>
<dbReference type="PATRIC" id="fig|571915.4.peg.3207"/>
<comment type="similarity">
    <text evidence="1">Belongs to the PspA/Vipp/IM30 family.</text>
</comment>
<keyword evidence="2" id="KW-0175">Coiled coil</keyword>
<dbReference type="Pfam" id="PF04012">
    <property type="entry name" value="PspA_IM30"/>
    <property type="match status" value="1"/>
</dbReference>
<accession>A0A0G3H821</accession>
<dbReference type="InterPro" id="IPR007157">
    <property type="entry name" value="PspA_VIPP1"/>
</dbReference>
<name>A0A0G3H821_9CORY</name>
<reference evidence="5" key="2">
    <citation type="submission" date="2015-05" db="EMBL/GenBank/DDBJ databases">
        <title>Complete genome sequence of Corynebacterium mustelae DSM 45274, isolated from various tissues of a male ferret with lethal sepsis.</title>
        <authorList>
            <person name="Ruckert C."/>
            <person name="Albersmeier A."/>
            <person name="Winkler A."/>
            <person name="Tauch A."/>
        </authorList>
    </citation>
    <scope>NUCLEOTIDE SEQUENCE [LARGE SCALE GENOMIC DNA]</scope>
    <source>
        <strain evidence="5">DSM 45274</strain>
    </source>
</reference>
<evidence type="ECO:0000313" key="5">
    <source>
        <dbReference type="Proteomes" id="UP000035199"/>
    </source>
</evidence>
<feature type="coiled-coil region" evidence="2">
    <location>
        <begin position="28"/>
        <end position="83"/>
    </location>
</feature>
<dbReference type="KEGG" id="cmv:CMUST_14940"/>
<dbReference type="AlphaFoldDB" id="A0A0G3H821"/>
<dbReference type="STRING" id="571915.CMUST_14940"/>
<gene>
    <name evidence="4" type="ORF">CMUST_14940</name>
</gene>
<reference evidence="4 5" key="1">
    <citation type="journal article" date="2015" name="Genome Announc.">
        <title>Complete Genome Sequence of the Type Strain Corynebacterium mustelae DSM 45274, Isolated from Various Tissues of a Male Ferret with Lethal Sepsis.</title>
        <authorList>
            <person name="Ruckert C."/>
            <person name="Eimer J."/>
            <person name="Winkler A."/>
            <person name="Tauch A."/>
        </authorList>
    </citation>
    <scope>NUCLEOTIDE SEQUENCE [LARGE SCALE GENOMIC DNA]</scope>
    <source>
        <strain evidence="4 5">DSM 45274</strain>
    </source>
</reference>
<evidence type="ECO:0000256" key="2">
    <source>
        <dbReference type="SAM" id="Coils"/>
    </source>
</evidence>
<evidence type="ECO:0000256" key="3">
    <source>
        <dbReference type="SAM" id="MobiDB-lite"/>
    </source>
</evidence>
<dbReference type="Proteomes" id="UP000035199">
    <property type="component" value="Chromosome"/>
</dbReference>
<feature type="compositionally biased region" description="Acidic residues" evidence="3">
    <location>
        <begin position="276"/>
        <end position="292"/>
    </location>
</feature>
<dbReference type="RefSeq" id="WP_047263709.1">
    <property type="nucleotide sequence ID" value="NZ_CP011542.1"/>
</dbReference>
<feature type="compositionally biased region" description="Acidic residues" evidence="3">
    <location>
        <begin position="302"/>
        <end position="316"/>
    </location>
</feature>
<dbReference type="OrthoDB" id="3542619at2"/>